<dbReference type="RefSeq" id="WP_007405914.1">
    <property type="nucleotide sequence ID" value="NZ_BBJS01000010.1"/>
</dbReference>
<sequence>MSDGYYDIEISNLALIEACWGLSVVDQVVACVRDRLAEAGLAFEPARRRGAFRLASGDGDSDPRLADLCYRLSADPISILMPDDGQEVMVHAIISWRGDNVPCYRRAREIRRDHGERWPVLYESDMHIAVEAFRCMREGRVAVHWQRVCDYRHPDHVLYHEGLARFAGPAHLLSPALVFPALARTGLASSFDRLMVDLVLEHLRADPSATLGVNISATSAHLNGWWGGVLADLAEDPDLSRRLVVEITETEQITHIGQTIAFAQRLRAIGVTLALDDFGAGYTSIRQLMDLMPALVKIDGLFLQRAARTESPCHSLPYLIGLIRELGGTVIVEGVETQAMADIAFFSGATWHQGYHYGRPAVERVGVTHPLHGIAIPQNGHG</sequence>
<keyword evidence="3" id="KW-1185">Reference proteome</keyword>
<dbReference type="AlphaFoldDB" id="A0A0C9MYM1"/>
<name>A0A0C9MYM1_SPHPI</name>
<comment type="caution">
    <text evidence="2">The sequence shown here is derived from an EMBL/GenBank/DDBJ whole genome shotgun (WGS) entry which is preliminary data.</text>
</comment>
<dbReference type="Pfam" id="PF00563">
    <property type="entry name" value="EAL"/>
    <property type="match status" value="1"/>
</dbReference>
<dbReference type="SUPFAM" id="SSF141868">
    <property type="entry name" value="EAL domain-like"/>
    <property type="match status" value="1"/>
</dbReference>
<evidence type="ECO:0000259" key="1">
    <source>
        <dbReference type="PROSITE" id="PS50883"/>
    </source>
</evidence>
<dbReference type="PANTHER" id="PTHR33121">
    <property type="entry name" value="CYCLIC DI-GMP PHOSPHODIESTERASE PDEF"/>
    <property type="match status" value="1"/>
</dbReference>
<gene>
    <name evidence="2" type="ORF">SP6_10_00020</name>
</gene>
<feature type="domain" description="EAL" evidence="1">
    <location>
        <begin position="119"/>
        <end position="374"/>
    </location>
</feature>
<organism evidence="2 3">
    <name type="scientific">Sphingomonas paucimobilis NBRC 13935</name>
    <dbReference type="NCBI Taxonomy" id="1219050"/>
    <lineage>
        <taxon>Bacteria</taxon>
        <taxon>Pseudomonadati</taxon>
        <taxon>Pseudomonadota</taxon>
        <taxon>Alphaproteobacteria</taxon>
        <taxon>Sphingomonadales</taxon>
        <taxon>Sphingomonadaceae</taxon>
        <taxon>Sphingomonas</taxon>
    </lineage>
</organism>
<reference evidence="2 3" key="1">
    <citation type="submission" date="2014-08" db="EMBL/GenBank/DDBJ databases">
        <title>Whole genome shotgun sequence of Sphingomonas paucimobilis NBRC 13935.</title>
        <authorList>
            <person name="Hosoyama A."/>
            <person name="Hashimoto M."/>
            <person name="Hosoyama Y."/>
            <person name="Noguchi M."/>
            <person name="Uohara A."/>
            <person name="Ohji S."/>
            <person name="Katano-Makiyama Y."/>
            <person name="Ichikawa N."/>
            <person name="Kimura A."/>
            <person name="Yamazoe A."/>
            <person name="Fujita N."/>
        </authorList>
    </citation>
    <scope>NUCLEOTIDE SEQUENCE [LARGE SCALE GENOMIC DNA]</scope>
    <source>
        <strain evidence="2 3">NBRC 13935</strain>
    </source>
</reference>
<dbReference type="SMART" id="SM00052">
    <property type="entry name" value="EAL"/>
    <property type="match status" value="1"/>
</dbReference>
<evidence type="ECO:0000313" key="2">
    <source>
        <dbReference type="EMBL" id="GAN12424.1"/>
    </source>
</evidence>
<accession>A0A0C9MYM1</accession>
<dbReference type="PROSITE" id="PS50883">
    <property type="entry name" value="EAL"/>
    <property type="match status" value="1"/>
</dbReference>
<evidence type="ECO:0000313" key="3">
    <source>
        <dbReference type="Proteomes" id="UP000032025"/>
    </source>
</evidence>
<dbReference type="Proteomes" id="UP000032025">
    <property type="component" value="Unassembled WGS sequence"/>
</dbReference>
<dbReference type="InterPro" id="IPR050706">
    <property type="entry name" value="Cyclic-di-GMP_PDE-like"/>
</dbReference>
<dbReference type="PANTHER" id="PTHR33121:SF23">
    <property type="entry name" value="CYCLIC DI-GMP PHOSPHODIESTERASE PDEB"/>
    <property type="match status" value="1"/>
</dbReference>
<protein>
    <submittedName>
        <fullName evidence="2">DNA, contig: SP610</fullName>
    </submittedName>
</protein>
<dbReference type="EMBL" id="BBJS01000010">
    <property type="protein sequence ID" value="GAN12424.1"/>
    <property type="molecule type" value="Genomic_DNA"/>
</dbReference>
<dbReference type="InterPro" id="IPR035919">
    <property type="entry name" value="EAL_sf"/>
</dbReference>
<dbReference type="InterPro" id="IPR001633">
    <property type="entry name" value="EAL_dom"/>
</dbReference>
<proteinExistence type="predicted"/>
<dbReference type="GeneID" id="78526404"/>
<dbReference type="CDD" id="cd01948">
    <property type="entry name" value="EAL"/>
    <property type="match status" value="1"/>
</dbReference>
<dbReference type="GO" id="GO:0071111">
    <property type="term" value="F:cyclic-guanylate-specific phosphodiesterase activity"/>
    <property type="evidence" value="ECO:0007669"/>
    <property type="project" value="InterPro"/>
</dbReference>
<dbReference type="Gene3D" id="3.20.20.450">
    <property type="entry name" value="EAL domain"/>
    <property type="match status" value="1"/>
</dbReference>